<proteinExistence type="inferred from homology"/>
<keyword evidence="4" id="KW-0418">Kinase</keyword>
<sequence length="101" mass="11142">MPRRCHSETLRLRNSLTSQPISHSFSTRGGLATYIAFSLAPVGFQIPPNSAGGFLSLLNTTTSDFSWNKIVLVEFDSFVNTEWDPPYLHVGINKNSIASVL</sequence>
<keyword evidence="5" id="KW-1185">Reference proteome</keyword>
<gene>
    <name evidence="4" type="ORF">RchiOBHm_Chr2g0110281</name>
</gene>
<dbReference type="InterPro" id="IPR013320">
    <property type="entry name" value="ConA-like_dom_sf"/>
</dbReference>
<comment type="caution">
    <text evidence="4">The sequence shown here is derived from an EMBL/GenBank/DDBJ whole genome shotgun (WGS) entry which is preliminary data.</text>
</comment>
<evidence type="ECO:0000313" key="4">
    <source>
        <dbReference type="EMBL" id="PRQ48398.1"/>
    </source>
</evidence>
<keyword evidence="4" id="KW-0723">Serine/threonine-protein kinase</keyword>
<reference evidence="4 5" key="1">
    <citation type="journal article" date="2018" name="Nat. Genet.">
        <title>The Rosa genome provides new insights in the design of modern roses.</title>
        <authorList>
            <person name="Bendahmane M."/>
        </authorList>
    </citation>
    <scope>NUCLEOTIDE SEQUENCE [LARGE SCALE GENOMIC DNA]</scope>
    <source>
        <strain evidence="5">cv. Old Blush</strain>
    </source>
</reference>
<evidence type="ECO:0000313" key="5">
    <source>
        <dbReference type="Proteomes" id="UP000238479"/>
    </source>
</evidence>
<evidence type="ECO:0000259" key="3">
    <source>
        <dbReference type="Pfam" id="PF00139"/>
    </source>
</evidence>
<evidence type="ECO:0000256" key="2">
    <source>
        <dbReference type="ARBA" id="ARBA00022734"/>
    </source>
</evidence>
<dbReference type="EMBL" id="PDCK01000040">
    <property type="protein sequence ID" value="PRQ48398.1"/>
    <property type="molecule type" value="Genomic_DNA"/>
</dbReference>
<protein>
    <submittedName>
        <fullName evidence="4">Putative non-specific serine/threonine protein kinase</fullName>
        <ecNumber evidence="4">2.7.11.1</ecNumber>
    </submittedName>
</protein>
<dbReference type="PANTHER" id="PTHR32401">
    <property type="entry name" value="CONCANAVALIN A-LIKE LECTIN FAMILY PROTEIN"/>
    <property type="match status" value="1"/>
</dbReference>
<dbReference type="EC" id="2.7.11.1" evidence="4"/>
<dbReference type="GO" id="GO:0004674">
    <property type="term" value="F:protein serine/threonine kinase activity"/>
    <property type="evidence" value="ECO:0007669"/>
    <property type="project" value="UniProtKB-KW"/>
</dbReference>
<keyword evidence="4" id="KW-0808">Transferase</keyword>
<feature type="domain" description="Legume lectin" evidence="3">
    <location>
        <begin position="6"/>
        <end position="100"/>
    </location>
</feature>
<dbReference type="AlphaFoldDB" id="A0A2P6RPN5"/>
<dbReference type="InterPro" id="IPR001220">
    <property type="entry name" value="Legume_lectin_dom"/>
</dbReference>
<dbReference type="STRING" id="74649.A0A2P6RPN5"/>
<dbReference type="Proteomes" id="UP000238479">
    <property type="component" value="Chromosome 2"/>
</dbReference>
<evidence type="ECO:0000256" key="1">
    <source>
        <dbReference type="ARBA" id="ARBA00007606"/>
    </source>
</evidence>
<dbReference type="Gene3D" id="2.60.120.200">
    <property type="match status" value="1"/>
</dbReference>
<dbReference type="Pfam" id="PF00139">
    <property type="entry name" value="Lectin_legB"/>
    <property type="match status" value="1"/>
</dbReference>
<organism evidence="4 5">
    <name type="scientific">Rosa chinensis</name>
    <name type="common">China rose</name>
    <dbReference type="NCBI Taxonomy" id="74649"/>
    <lineage>
        <taxon>Eukaryota</taxon>
        <taxon>Viridiplantae</taxon>
        <taxon>Streptophyta</taxon>
        <taxon>Embryophyta</taxon>
        <taxon>Tracheophyta</taxon>
        <taxon>Spermatophyta</taxon>
        <taxon>Magnoliopsida</taxon>
        <taxon>eudicotyledons</taxon>
        <taxon>Gunneridae</taxon>
        <taxon>Pentapetalae</taxon>
        <taxon>rosids</taxon>
        <taxon>fabids</taxon>
        <taxon>Rosales</taxon>
        <taxon>Rosaceae</taxon>
        <taxon>Rosoideae</taxon>
        <taxon>Rosoideae incertae sedis</taxon>
        <taxon>Rosa</taxon>
    </lineage>
</organism>
<name>A0A2P6RPN5_ROSCH</name>
<keyword evidence="2" id="KW-0430">Lectin</keyword>
<accession>A0A2P6RPN5</accession>
<dbReference type="GO" id="GO:0030246">
    <property type="term" value="F:carbohydrate binding"/>
    <property type="evidence" value="ECO:0007669"/>
    <property type="project" value="UniProtKB-KW"/>
</dbReference>
<dbReference type="SUPFAM" id="SSF49899">
    <property type="entry name" value="Concanavalin A-like lectins/glucanases"/>
    <property type="match status" value="1"/>
</dbReference>
<dbReference type="PANTHER" id="PTHR32401:SF47">
    <property type="entry name" value="LEGUME LECTIN DOMAIN-CONTAINING PROTEIN"/>
    <property type="match status" value="1"/>
</dbReference>
<dbReference type="InterPro" id="IPR050258">
    <property type="entry name" value="Leguminous_Lectin"/>
</dbReference>
<comment type="similarity">
    <text evidence="1">Belongs to the leguminous lectin family.</text>
</comment>
<dbReference type="Gramene" id="PRQ48398">
    <property type="protein sequence ID" value="PRQ48398"/>
    <property type="gene ID" value="RchiOBHm_Chr2g0110281"/>
</dbReference>